<comment type="similarity">
    <text evidence="1">Belongs to the peptidase C56 family.</text>
</comment>
<dbReference type="CDD" id="cd03169">
    <property type="entry name" value="GATase1_PfpI_1"/>
    <property type="match status" value="1"/>
</dbReference>
<feature type="domain" description="DJ-1/PfpI" evidence="2">
    <location>
        <begin position="3"/>
        <end position="178"/>
    </location>
</feature>
<evidence type="ECO:0000313" key="3">
    <source>
        <dbReference type="EMBL" id="SHF80424.1"/>
    </source>
</evidence>
<dbReference type="InterPro" id="IPR006286">
    <property type="entry name" value="C56_PfpI-like"/>
</dbReference>
<dbReference type="InterPro" id="IPR029062">
    <property type="entry name" value="Class_I_gatase-like"/>
</dbReference>
<dbReference type="GO" id="GO:0008233">
    <property type="term" value="F:peptidase activity"/>
    <property type="evidence" value="ECO:0007669"/>
    <property type="project" value="UniProtKB-KW"/>
</dbReference>
<evidence type="ECO:0000313" key="4">
    <source>
        <dbReference type="Proteomes" id="UP000184368"/>
    </source>
</evidence>
<evidence type="ECO:0000256" key="1">
    <source>
        <dbReference type="ARBA" id="ARBA00008542"/>
    </source>
</evidence>
<proteinExistence type="inferred from homology"/>
<dbReference type="STRING" id="1302690.BUE76_04425"/>
<protein>
    <submittedName>
        <fullName evidence="3">Protease I</fullName>
    </submittedName>
</protein>
<keyword evidence="4" id="KW-1185">Reference proteome</keyword>
<dbReference type="AlphaFoldDB" id="A0A1M5EMQ0"/>
<sequence length="200" mass="22016">MQHKILIVTGDGGESYEALYAIHRFAEAQIPAVVAAPRTGRLHLVIHDFEPGWDTYIEKPGYVSEAQITINEIVADDYTAILLLGGRAPEYLRHNDQLLEVVRQFHQQGKWVFALCHGIQILATAGLAKGRNLTAYEHVRGDVEMAGGTYCAGPQCVRDGSIVTGQTWQSHPDFYRAVFQCLEAGLPQKEEQPAMAAGVS</sequence>
<name>A0A1M5EMQ0_9BACT</name>
<dbReference type="RefSeq" id="WP_073044994.1">
    <property type="nucleotide sequence ID" value="NZ_FQUO01000012.1"/>
</dbReference>
<dbReference type="OrthoDB" id="9792284at2"/>
<organism evidence="3 4">
    <name type="scientific">Cnuella takakiae</name>
    <dbReference type="NCBI Taxonomy" id="1302690"/>
    <lineage>
        <taxon>Bacteria</taxon>
        <taxon>Pseudomonadati</taxon>
        <taxon>Bacteroidota</taxon>
        <taxon>Chitinophagia</taxon>
        <taxon>Chitinophagales</taxon>
        <taxon>Chitinophagaceae</taxon>
        <taxon>Cnuella</taxon>
    </lineage>
</organism>
<dbReference type="PROSITE" id="PS51276">
    <property type="entry name" value="PEPTIDASE_C56_PFPI"/>
    <property type="match status" value="1"/>
</dbReference>
<dbReference type="Gene3D" id="3.40.50.880">
    <property type="match status" value="1"/>
</dbReference>
<reference evidence="3 4" key="1">
    <citation type="submission" date="2016-11" db="EMBL/GenBank/DDBJ databases">
        <authorList>
            <person name="Jaros S."/>
            <person name="Januszkiewicz K."/>
            <person name="Wedrychowicz H."/>
        </authorList>
    </citation>
    <scope>NUCLEOTIDE SEQUENCE [LARGE SCALE GENOMIC DNA]</scope>
    <source>
        <strain evidence="3 4">DSM 26897</strain>
    </source>
</reference>
<dbReference type="InterPro" id="IPR002818">
    <property type="entry name" value="DJ-1/PfpI"/>
</dbReference>
<dbReference type="PANTHER" id="PTHR42733:SF2">
    <property type="entry name" value="DJ-1_THIJ_PFPI FAMILY PROTEIN"/>
    <property type="match status" value="1"/>
</dbReference>
<dbReference type="PANTHER" id="PTHR42733">
    <property type="entry name" value="DJ-1 PROTEIN"/>
    <property type="match status" value="1"/>
</dbReference>
<evidence type="ECO:0000259" key="2">
    <source>
        <dbReference type="Pfam" id="PF01965"/>
    </source>
</evidence>
<dbReference type="EMBL" id="FQUO01000012">
    <property type="protein sequence ID" value="SHF80424.1"/>
    <property type="molecule type" value="Genomic_DNA"/>
</dbReference>
<keyword evidence="3" id="KW-0645">Protease</keyword>
<dbReference type="GO" id="GO:0006508">
    <property type="term" value="P:proteolysis"/>
    <property type="evidence" value="ECO:0007669"/>
    <property type="project" value="UniProtKB-KW"/>
</dbReference>
<gene>
    <name evidence="3" type="ORF">SAMN05444008_112105</name>
</gene>
<dbReference type="Proteomes" id="UP000184368">
    <property type="component" value="Unassembled WGS sequence"/>
</dbReference>
<keyword evidence="3" id="KW-0378">Hydrolase</keyword>
<dbReference type="SUPFAM" id="SSF52317">
    <property type="entry name" value="Class I glutamine amidotransferase-like"/>
    <property type="match status" value="1"/>
</dbReference>
<dbReference type="Pfam" id="PF01965">
    <property type="entry name" value="DJ-1_PfpI"/>
    <property type="match status" value="1"/>
</dbReference>
<accession>A0A1M5EMQ0</accession>